<evidence type="ECO:0000313" key="5">
    <source>
        <dbReference type="Proteomes" id="UP000778970"/>
    </source>
</evidence>
<evidence type="ECO:0000256" key="2">
    <source>
        <dbReference type="SAM" id="Phobius"/>
    </source>
</evidence>
<dbReference type="Gene3D" id="3.90.550.10">
    <property type="entry name" value="Spore Coat Polysaccharide Biosynthesis Protein SpsA, Chain A"/>
    <property type="match status" value="1"/>
</dbReference>
<dbReference type="InterPro" id="IPR001173">
    <property type="entry name" value="Glyco_trans_2-like"/>
</dbReference>
<dbReference type="Proteomes" id="UP000778970">
    <property type="component" value="Unassembled WGS sequence"/>
</dbReference>
<dbReference type="Pfam" id="PF00535">
    <property type="entry name" value="Glycos_transf_2"/>
    <property type="match status" value="1"/>
</dbReference>
<dbReference type="PANTHER" id="PTHR43630:SF2">
    <property type="entry name" value="GLYCOSYLTRANSFERASE"/>
    <property type="match status" value="1"/>
</dbReference>
<protein>
    <submittedName>
        <fullName evidence="4">Glycosyltransferase family 2 protein</fullName>
    </submittedName>
</protein>
<dbReference type="CDD" id="cd02511">
    <property type="entry name" value="Beta4Glucosyltransferase"/>
    <property type="match status" value="1"/>
</dbReference>
<dbReference type="AlphaFoldDB" id="A0A934V0B5"/>
<dbReference type="InterPro" id="IPR029044">
    <property type="entry name" value="Nucleotide-diphossugar_trans"/>
</dbReference>
<evidence type="ECO:0000259" key="3">
    <source>
        <dbReference type="Pfam" id="PF00535"/>
    </source>
</evidence>
<accession>A0A934V0B5</accession>
<dbReference type="EMBL" id="NRRE01000025">
    <property type="protein sequence ID" value="MBK1697451.1"/>
    <property type="molecule type" value="Genomic_DNA"/>
</dbReference>
<keyword evidence="5" id="KW-1185">Reference proteome</keyword>
<dbReference type="SUPFAM" id="SSF53448">
    <property type="entry name" value="Nucleotide-diphospho-sugar transferases"/>
    <property type="match status" value="1"/>
</dbReference>
<evidence type="ECO:0000256" key="1">
    <source>
        <dbReference type="ARBA" id="ARBA00038494"/>
    </source>
</evidence>
<comment type="similarity">
    <text evidence="1">Belongs to the glycosyltransferase 2 family. WaaE/KdtX subfamily.</text>
</comment>
<dbReference type="PANTHER" id="PTHR43630">
    <property type="entry name" value="POLY-BETA-1,6-N-ACETYL-D-GLUCOSAMINE SYNTHASE"/>
    <property type="match status" value="1"/>
</dbReference>
<gene>
    <name evidence="4" type="ORF">CKO21_09345</name>
</gene>
<proteinExistence type="inferred from homology"/>
<organism evidence="4 5">
    <name type="scientific">Rhodovibrio salinarum</name>
    <dbReference type="NCBI Taxonomy" id="1087"/>
    <lineage>
        <taxon>Bacteria</taxon>
        <taxon>Pseudomonadati</taxon>
        <taxon>Pseudomonadota</taxon>
        <taxon>Alphaproteobacteria</taxon>
        <taxon>Rhodospirillales</taxon>
        <taxon>Rhodovibrionaceae</taxon>
        <taxon>Rhodovibrio</taxon>
    </lineage>
</organism>
<keyword evidence="2" id="KW-0472">Membrane</keyword>
<feature type="domain" description="Glycosyltransferase 2-like" evidence="3">
    <location>
        <begin position="8"/>
        <end position="96"/>
    </location>
</feature>
<dbReference type="RefSeq" id="WP_027289886.1">
    <property type="nucleotide sequence ID" value="NZ_NRRE01000025.1"/>
</dbReference>
<reference evidence="4" key="1">
    <citation type="submission" date="2017-08" db="EMBL/GenBank/DDBJ databases">
        <authorList>
            <person name="Imhoff J.F."/>
            <person name="Rahn T."/>
            <person name="Kuenzel S."/>
            <person name="Neulinger S.C."/>
        </authorList>
    </citation>
    <scope>NUCLEOTIDE SEQUENCE</scope>
    <source>
        <strain evidence="4">DSM 9154</strain>
    </source>
</reference>
<name>A0A934V0B5_9PROT</name>
<sequence>MIESPRLSCLVVAHNEEADLPDCLATLGFADEVLVVLDRCTDRSKEIAQTAGATLLEGAWEVQGDRRNEGIQACAGDWILEVDADERVPETLGREVRQTIQSSQFDYHRVRIDNYVGERLVRNGWGASFGRRSHPGLFRKGIKTWGNQRVHPSLMFKEGAHEGPPLTAPIAHYGFDGITDLIGRLNRYSDRHAADLRDAGDFGTALDNYRRIVSRFWKCFVARKGYQEGGIGFVIAICAALYPILSYLKAKYDQ</sequence>
<feature type="transmembrane region" description="Helical" evidence="2">
    <location>
        <begin position="229"/>
        <end position="248"/>
    </location>
</feature>
<comment type="caution">
    <text evidence="4">The sequence shown here is derived from an EMBL/GenBank/DDBJ whole genome shotgun (WGS) entry which is preliminary data.</text>
</comment>
<keyword evidence="2" id="KW-0812">Transmembrane</keyword>
<reference evidence="4" key="2">
    <citation type="journal article" date="2020" name="Microorganisms">
        <title>Osmotic Adaptation and Compatible Solute Biosynthesis of Phototrophic Bacteria as Revealed from Genome Analyses.</title>
        <authorList>
            <person name="Imhoff J.F."/>
            <person name="Rahn T."/>
            <person name="Kunzel S."/>
            <person name="Keller A."/>
            <person name="Neulinger S.C."/>
        </authorList>
    </citation>
    <scope>NUCLEOTIDE SEQUENCE</scope>
    <source>
        <strain evidence="4">DSM 9154</strain>
    </source>
</reference>
<keyword evidence="2" id="KW-1133">Transmembrane helix</keyword>
<evidence type="ECO:0000313" key="4">
    <source>
        <dbReference type="EMBL" id="MBK1697451.1"/>
    </source>
</evidence>